<accession>A0A1G7JD04</accession>
<evidence type="ECO:0000313" key="2">
    <source>
        <dbReference type="Proteomes" id="UP000243378"/>
    </source>
</evidence>
<dbReference type="RefSeq" id="WP_092365570.1">
    <property type="nucleotide sequence ID" value="NZ_FNBM01000002.1"/>
</dbReference>
<dbReference type="AlphaFoldDB" id="A0A1G7JD04"/>
<dbReference type="Proteomes" id="UP000243378">
    <property type="component" value="Unassembled WGS sequence"/>
</dbReference>
<organism evidence="1 2">
    <name type="scientific">Phytopseudomonas seleniipraecipitans</name>
    <dbReference type="NCBI Taxonomy" id="640205"/>
    <lineage>
        <taxon>Bacteria</taxon>
        <taxon>Pseudomonadati</taxon>
        <taxon>Pseudomonadota</taxon>
        <taxon>Gammaproteobacteria</taxon>
        <taxon>Pseudomonadales</taxon>
        <taxon>Pseudomonadaceae</taxon>
        <taxon>Phytopseudomonas</taxon>
    </lineage>
</organism>
<sequence length="161" mass="18161">MSYSAFTDAEMNLCRNAVESAEYVRVAARSVVKVLQDTFAKPHPTRHWGVKLDISDNDVFLLETPFGKGKGRLDLHIDATGTVGRYVILKELTDSKDETSMREVWAFKVSRDGVISHGDNGEHSFDLHGFDEEDWKGRLAQSIFYAIARSVPGTDHRSRME</sequence>
<reference evidence="1 2" key="1">
    <citation type="submission" date="2016-10" db="EMBL/GenBank/DDBJ databases">
        <authorList>
            <person name="de Groot N.N."/>
        </authorList>
    </citation>
    <scope>NUCLEOTIDE SEQUENCE [LARGE SCALE GENOMIC DNA]</scope>
    <source>
        <strain evidence="1 2">LMG 25475</strain>
    </source>
</reference>
<dbReference type="STRING" id="640205.SAMN05216381_1076"/>
<dbReference type="OrthoDB" id="7013072at2"/>
<evidence type="ECO:0000313" key="1">
    <source>
        <dbReference type="EMBL" id="SDF22810.1"/>
    </source>
</evidence>
<name>A0A1G7JD04_9GAMM</name>
<gene>
    <name evidence="1" type="ORF">SAMN05216381_1076</name>
</gene>
<dbReference type="EMBL" id="FNBM01000002">
    <property type="protein sequence ID" value="SDF22810.1"/>
    <property type="molecule type" value="Genomic_DNA"/>
</dbReference>
<proteinExistence type="predicted"/>
<protein>
    <submittedName>
        <fullName evidence="1">Uncharacterized protein</fullName>
    </submittedName>
</protein>